<sequence>MFDTTLGMLVSWLAQGIGLLLGQAWQHPLIATGVCLLLSFFNQADEQLRKELGEELRERFQSFSRLYPFSHWWRNGVKGVAGSFDYTMMHGPHTWTQSVINQSPVNIDEQVVQRLAIRELLNWNHYDELPASIVLENTGQTLLLRAQFRSNVPTISGADLLASYTFVELCFHWGWSNSEGSEHTLNHRKFPLEMQVLHRTGASVRRNSTSSYDLLMIAYVFELSAHNPFLDPLMQNLKLVQQPGKRVHVPPFPLSYLIYPFRTGFYSYGGSLTQPPCYQGTEWFIFPESLAISDFQLRHFRQLLSADGVTPISRNSRPVQQLGNRIINLNYFCPYDASQLARMRIEVLQQQQQELDEEQAQSQSQQDQQQQLLLQQQQQQQQQLLQQAVKVHEIKATVIPNSDDEGQLIETLDTTTTITTSSSASICTTVLKRDKAANAQQQEQQEQHSSLQSGCPNSITFFSSNNKSNNGVTFRNLEKTGSEGDTSLISKCNGHYQLEQAEDLMLAVSSAVPLCGMGDGLGVGVAAGAATAPRVQLIE</sequence>
<dbReference type="EMBL" id="LSRL02000038">
    <property type="protein sequence ID" value="TDG47894.1"/>
    <property type="molecule type" value="Genomic_DNA"/>
</dbReference>
<dbReference type="OrthoDB" id="429145at2759"/>
<comment type="caution">
    <text evidence="4">The sequence shown here is derived from an EMBL/GenBank/DDBJ whole genome shotgun (WGS) entry which is preliminary data.</text>
</comment>
<accession>A0A484BGR5</accession>
<dbReference type="GO" id="GO:0008270">
    <property type="term" value="F:zinc ion binding"/>
    <property type="evidence" value="ECO:0007669"/>
    <property type="project" value="InterPro"/>
</dbReference>
<dbReference type="STRING" id="7232.A0A484BGR5"/>
<evidence type="ECO:0000313" key="4">
    <source>
        <dbReference type="EMBL" id="TDG47894.1"/>
    </source>
</evidence>
<protein>
    <recommendedName>
        <fullName evidence="3">Alpha-carbonic anhydrase domain-containing protein</fullName>
    </recommendedName>
</protein>
<evidence type="ECO:0000259" key="3">
    <source>
        <dbReference type="PROSITE" id="PS51144"/>
    </source>
</evidence>
<dbReference type="GO" id="GO:0005737">
    <property type="term" value="C:cytoplasm"/>
    <property type="evidence" value="ECO:0007669"/>
    <property type="project" value="TreeGrafter"/>
</dbReference>
<dbReference type="SMART" id="SM01057">
    <property type="entry name" value="Carb_anhydrase"/>
    <property type="match status" value="1"/>
</dbReference>
<evidence type="ECO:0000256" key="1">
    <source>
        <dbReference type="ARBA" id="ARBA00010718"/>
    </source>
</evidence>
<dbReference type="KEGG" id="dnv:108654431"/>
<dbReference type="PROSITE" id="PS51144">
    <property type="entry name" value="ALPHA_CA_2"/>
    <property type="match status" value="1"/>
</dbReference>
<dbReference type="Pfam" id="PF00194">
    <property type="entry name" value="Carb_anhydrase"/>
    <property type="match status" value="1"/>
</dbReference>
<evidence type="ECO:0000256" key="2">
    <source>
        <dbReference type="SAM" id="Coils"/>
    </source>
</evidence>
<dbReference type="SUPFAM" id="SSF51069">
    <property type="entry name" value="Carbonic anhydrase"/>
    <property type="match status" value="1"/>
</dbReference>
<evidence type="ECO:0000313" key="5">
    <source>
        <dbReference type="Proteomes" id="UP000295192"/>
    </source>
</evidence>
<dbReference type="Gene3D" id="3.10.200.10">
    <property type="entry name" value="Alpha carbonic anhydrase"/>
    <property type="match status" value="1"/>
</dbReference>
<dbReference type="Proteomes" id="UP000295192">
    <property type="component" value="Unassembled WGS sequence"/>
</dbReference>
<dbReference type="InterPro" id="IPR001148">
    <property type="entry name" value="CA_dom"/>
</dbReference>
<dbReference type="GO" id="GO:0004089">
    <property type="term" value="F:carbonate dehydratase activity"/>
    <property type="evidence" value="ECO:0007669"/>
    <property type="project" value="InterPro"/>
</dbReference>
<organism evidence="4 5">
    <name type="scientific">Drosophila navojoa</name>
    <name type="common">Fruit fly</name>
    <dbReference type="NCBI Taxonomy" id="7232"/>
    <lineage>
        <taxon>Eukaryota</taxon>
        <taxon>Metazoa</taxon>
        <taxon>Ecdysozoa</taxon>
        <taxon>Arthropoda</taxon>
        <taxon>Hexapoda</taxon>
        <taxon>Insecta</taxon>
        <taxon>Pterygota</taxon>
        <taxon>Neoptera</taxon>
        <taxon>Endopterygota</taxon>
        <taxon>Diptera</taxon>
        <taxon>Brachycera</taxon>
        <taxon>Muscomorpha</taxon>
        <taxon>Ephydroidea</taxon>
        <taxon>Drosophilidae</taxon>
        <taxon>Drosophila</taxon>
    </lineage>
</organism>
<dbReference type="PANTHER" id="PTHR18952">
    <property type="entry name" value="CARBONIC ANHYDRASE"/>
    <property type="match status" value="1"/>
</dbReference>
<proteinExistence type="inferred from homology"/>
<dbReference type="AlphaFoldDB" id="A0A484BGR5"/>
<name>A0A484BGR5_DRONA</name>
<dbReference type="OMA" id="PVQHMGN"/>
<dbReference type="InterPro" id="IPR036398">
    <property type="entry name" value="CA_dom_sf"/>
</dbReference>
<feature type="domain" description="Alpha-carbonic anhydrase" evidence="3">
    <location>
        <begin position="82"/>
        <end position="331"/>
    </location>
</feature>
<dbReference type="InterPro" id="IPR023561">
    <property type="entry name" value="Carbonic_anhydrase_a-class"/>
</dbReference>
<comment type="similarity">
    <text evidence="1">Belongs to the alpha-carbonic anhydrase family.</text>
</comment>
<keyword evidence="2" id="KW-0175">Coiled coil</keyword>
<dbReference type="PANTHER" id="PTHR18952:SF227">
    <property type="entry name" value="CARBONIC ANHYDRASE 13-RELATED"/>
    <property type="match status" value="1"/>
</dbReference>
<gene>
    <name evidence="4" type="ORF">AWZ03_005675</name>
</gene>
<feature type="coiled-coil region" evidence="2">
    <location>
        <begin position="338"/>
        <end position="375"/>
    </location>
</feature>
<reference evidence="4 5" key="1">
    <citation type="journal article" date="2019" name="J. Hered.">
        <title>An Improved Genome Assembly for Drosophila navojoa, the Basal Species in the mojavensis Cluster.</title>
        <authorList>
            <person name="Vanderlinde T."/>
            <person name="Dupim E.G."/>
            <person name="Nazario-Yepiz N.O."/>
            <person name="Carvalho A.B."/>
        </authorList>
    </citation>
    <scope>NUCLEOTIDE SEQUENCE [LARGE SCALE GENOMIC DNA]</scope>
    <source>
        <strain evidence="4">Navoj_Jal97</strain>
        <tissue evidence="4">Whole organism</tissue>
    </source>
</reference>
<keyword evidence="5" id="KW-1185">Reference proteome</keyword>